<evidence type="ECO:0000256" key="1">
    <source>
        <dbReference type="SAM" id="MobiDB-lite"/>
    </source>
</evidence>
<sequence length="192" mass="21177">MSLVRMTWRDTLFAHWPVDPAVVEHRLPPRLDVDTYDGRAWLSVVGFRMEGIRPRGVPASLGVSFGELNLRTYVTHEGTPGIYFFNLDAGDRLGVAVARRAFGLPYYAASMRIRDVGARDDGGGEGSNDGPRDGPRVRFRSRRTHRDAPPLAFDGEYGPTDGSLADPDRAAFLTERYRFYTAGVDAATDGVA</sequence>
<proteinExistence type="predicted"/>
<accession>A0ABD6B1J5</accession>
<comment type="caution">
    <text evidence="2">The sequence shown here is derived from an EMBL/GenBank/DDBJ whole genome shotgun (WGS) entry which is preliminary data.</text>
</comment>
<dbReference type="InterPro" id="IPR023375">
    <property type="entry name" value="ADC_dom_sf"/>
</dbReference>
<evidence type="ECO:0000313" key="2">
    <source>
        <dbReference type="EMBL" id="MFD1515448.1"/>
    </source>
</evidence>
<dbReference type="RefSeq" id="WP_250875362.1">
    <property type="nucleotide sequence ID" value="NZ_JALXFV010000008.1"/>
</dbReference>
<dbReference type="Pfam" id="PF09844">
    <property type="entry name" value="DUF2071"/>
    <property type="match status" value="1"/>
</dbReference>
<organism evidence="2 3">
    <name type="scientific">Halomarina rubra</name>
    <dbReference type="NCBI Taxonomy" id="2071873"/>
    <lineage>
        <taxon>Archaea</taxon>
        <taxon>Methanobacteriati</taxon>
        <taxon>Methanobacteriota</taxon>
        <taxon>Stenosarchaea group</taxon>
        <taxon>Halobacteria</taxon>
        <taxon>Halobacteriales</taxon>
        <taxon>Natronomonadaceae</taxon>
        <taxon>Halomarina</taxon>
    </lineage>
</organism>
<feature type="region of interest" description="Disordered" evidence="1">
    <location>
        <begin position="117"/>
        <end position="165"/>
    </location>
</feature>
<dbReference type="Proteomes" id="UP001597187">
    <property type="component" value="Unassembled WGS sequence"/>
</dbReference>
<dbReference type="AlphaFoldDB" id="A0ABD6B1J5"/>
<dbReference type="InterPro" id="IPR018644">
    <property type="entry name" value="DUF2071"/>
</dbReference>
<dbReference type="PANTHER" id="PTHR39186:SF1">
    <property type="entry name" value="DUF2071 DOMAIN-CONTAINING PROTEIN"/>
    <property type="match status" value="1"/>
</dbReference>
<dbReference type="Gene3D" id="2.40.400.10">
    <property type="entry name" value="Acetoacetate decarboxylase-like"/>
    <property type="match status" value="1"/>
</dbReference>
<evidence type="ECO:0000313" key="3">
    <source>
        <dbReference type="Proteomes" id="UP001597187"/>
    </source>
</evidence>
<dbReference type="EMBL" id="JBHUDC010000008">
    <property type="protein sequence ID" value="MFD1515448.1"/>
    <property type="molecule type" value="Genomic_DNA"/>
</dbReference>
<gene>
    <name evidence="2" type="ORF">ACFSBT_19380</name>
</gene>
<name>A0ABD6B1J5_9EURY</name>
<feature type="non-terminal residue" evidence="2">
    <location>
        <position position="192"/>
    </location>
</feature>
<dbReference type="PANTHER" id="PTHR39186">
    <property type="entry name" value="DUF2071 FAMILY PROTEIN"/>
    <property type="match status" value="1"/>
</dbReference>
<reference evidence="2 3" key="1">
    <citation type="journal article" date="2019" name="Int. J. Syst. Evol. Microbiol.">
        <title>The Global Catalogue of Microorganisms (GCM) 10K type strain sequencing project: providing services to taxonomists for standard genome sequencing and annotation.</title>
        <authorList>
            <consortium name="The Broad Institute Genomics Platform"/>
            <consortium name="The Broad Institute Genome Sequencing Center for Infectious Disease"/>
            <person name="Wu L."/>
            <person name="Ma J."/>
        </authorList>
    </citation>
    <scope>NUCLEOTIDE SEQUENCE [LARGE SCALE GENOMIC DNA]</scope>
    <source>
        <strain evidence="2 3">CGMCC 1.12563</strain>
    </source>
</reference>
<keyword evidence="3" id="KW-1185">Reference proteome</keyword>
<protein>
    <submittedName>
        <fullName evidence="2">YqjF family protein</fullName>
    </submittedName>
</protein>
<dbReference type="SUPFAM" id="SSF160104">
    <property type="entry name" value="Acetoacetate decarboxylase-like"/>
    <property type="match status" value="1"/>
</dbReference>